<reference evidence="3" key="2">
    <citation type="submission" date="2025-09" db="UniProtKB">
        <authorList>
            <consortium name="Ensembl"/>
        </authorList>
    </citation>
    <scope>IDENTIFICATION</scope>
</reference>
<feature type="region of interest" description="Disordered" evidence="1">
    <location>
        <begin position="52"/>
        <end position="75"/>
    </location>
</feature>
<accession>A0A8C9YFY5</accession>
<evidence type="ECO:0000313" key="3">
    <source>
        <dbReference type="Ensembl" id="ENSSLUP00000024784.1"/>
    </source>
</evidence>
<name>A0A8C9YFY5_SANLU</name>
<proteinExistence type="predicted"/>
<dbReference type="AlphaFoldDB" id="A0A8C9YFY5"/>
<feature type="region of interest" description="Disordered" evidence="1">
    <location>
        <begin position="1"/>
        <end position="36"/>
    </location>
</feature>
<protein>
    <recommendedName>
        <fullName evidence="2">CARD domain-containing protein</fullName>
    </recommendedName>
</protein>
<dbReference type="InterPro" id="IPR001315">
    <property type="entry name" value="CARD"/>
</dbReference>
<evidence type="ECO:0000259" key="2">
    <source>
        <dbReference type="PROSITE" id="PS50209"/>
    </source>
</evidence>
<dbReference type="Pfam" id="PF00619">
    <property type="entry name" value="CARD"/>
    <property type="match status" value="1"/>
</dbReference>
<dbReference type="InterPro" id="IPR011029">
    <property type="entry name" value="DEATH-like_dom_sf"/>
</dbReference>
<feature type="compositionally biased region" description="Basic and acidic residues" evidence="1">
    <location>
        <begin position="9"/>
        <end position="19"/>
    </location>
</feature>
<keyword evidence="4" id="KW-1185">Reference proteome</keyword>
<organism evidence="3 4">
    <name type="scientific">Sander lucioperca</name>
    <name type="common">Pike-perch</name>
    <name type="synonym">Perca lucioperca</name>
    <dbReference type="NCBI Taxonomy" id="283035"/>
    <lineage>
        <taxon>Eukaryota</taxon>
        <taxon>Metazoa</taxon>
        <taxon>Chordata</taxon>
        <taxon>Craniata</taxon>
        <taxon>Vertebrata</taxon>
        <taxon>Euteleostomi</taxon>
        <taxon>Actinopterygii</taxon>
        <taxon>Neopterygii</taxon>
        <taxon>Teleostei</taxon>
        <taxon>Neoteleostei</taxon>
        <taxon>Acanthomorphata</taxon>
        <taxon>Eupercaria</taxon>
        <taxon>Perciformes</taxon>
        <taxon>Percoidei</taxon>
        <taxon>Percidae</taxon>
        <taxon>Luciopercinae</taxon>
        <taxon>Sander</taxon>
    </lineage>
</organism>
<feature type="domain" description="CARD" evidence="2">
    <location>
        <begin position="85"/>
        <end position="163"/>
    </location>
</feature>
<evidence type="ECO:0000256" key="1">
    <source>
        <dbReference type="SAM" id="MobiDB-lite"/>
    </source>
</evidence>
<dbReference type="Ensembl" id="ENSSLUT00000025590.1">
    <property type="protein sequence ID" value="ENSSLUP00000024784.1"/>
    <property type="gene ID" value="ENSSLUG00000011300.1"/>
</dbReference>
<evidence type="ECO:0000313" key="4">
    <source>
        <dbReference type="Proteomes" id="UP000694568"/>
    </source>
</evidence>
<dbReference type="GeneTree" id="ENSGT01000000214731"/>
<dbReference type="SUPFAM" id="SSF47986">
    <property type="entry name" value="DEATH domain"/>
    <property type="match status" value="1"/>
</dbReference>
<dbReference type="PROSITE" id="PS50209">
    <property type="entry name" value="CARD"/>
    <property type="match status" value="1"/>
</dbReference>
<dbReference type="Proteomes" id="UP000694568">
    <property type="component" value="Unplaced"/>
</dbReference>
<reference evidence="3" key="1">
    <citation type="submission" date="2025-08" db="UniProtKB">
        <authorList>
            <consortium name="Ensembl"/>
        </authorList>
    </citation>
    <scope>IDENTIFICATION</scope>
</reference>
<sequence length="163" mass="17485">MGNWWSGGKDPETSQRADPQRGAVNAKNGGVVNTPQFNGVTVGGNLTVQVTQGPSAPVAQRSVPAEHSVPTDDSVPADKKLLSVRTQFVARVTNPVLDQLLDKLFEHEVITDGEMQSMKIEAKADKARDVIDTVRRKGTTASSVLIATLREADPCLSRALKLL</sequence>
<dbReference type="GO" id="GO:0042981">
    <property type="term" value="P:regulation of apoptotic process"/>
    <property type="evidence" value="ECO:0007669"/>
    <property type="project" value="InterPro"/>
</dbReference>
<dbReference type="SMART" id="SM00114">
    <property type="entry name" value="CARD"/>
    <property type="match status" value="1"/>
</dbReference>
<dbReference type="Gene3D" id="1.10.533.10">
    <property type="entry name" value="Death Domain, Fas"/>
    <property type="match status" value="1"/>
</dbReference>